<reference evidence="7" key="1">
    <citation type="submission" date="2019-08" db="EMBL/GenBank/DDBJ databases">
        <title>The genome of the North American firefly Photinus pyralis.</title>
        <authorList>
            <consortium name="Photinus pyralis genome working group"/>
            <person name="Fallon T.R."/>
            <person name="Sander Lower S.E."/>
            <person name="Weng J.-K."/>
        </authorList>
    </citation>
    <scope>NUCLEOTIDE SEQUENCE</scope>
    <source>
        <strain evidence="7">TRF0915ILg1</strain>
        <tissue evidence="7">Whole body</tissue>
    </source>
</reference>
<feature type="domain" description="Major facilitator superfamily (MFS) profile" evidence="6">
    <location>
        <begin position="100"/>
        <end position="364"/>
    </location>
</feature>
<accession>A0A8K0CJ78</accession>
<organism evidence="7 8">
    <name type="scientific">Ignelater luminosus</name>
    <name type="common">Cucubano</name>
    <name type="synonym">Pyrophorus luminosus</name>
    <dbReference type="NCBI Taxonomy" id="2038154"/>
    <lineage>
        <taxon>Eukaryota</taxon>
        <taxon>Metazoa</taxon>
        <taxon>Ecdysozoa</taxon>
        <taxon>Arthropoda</taxon>
        <taxon>Hexapoda</taxon>
        <taxon>Insecta</taxon>
        <taxon>Pterygota</taxon>
        <taxon>Neoptera</taxon>
        <taxon>Endopterygota</taxon>
        <taxon>Coleoptera</taxon>
        <taxon>Polyphaga</taxon>
        <taxon>Elateriformia</taxon>
        <taxon>Elateroidea</taxon>
        <taxon>Elateridae</taxon>
        <taxon>Agrypninae</taxon>
        <taxon>Pyrophorini</taxon>
        <taxon>Ignelater</taxon>
    </lineage>
</organism>
<feature type="transmembrane region" description="Helical" evidence="5">
    <location>
        <begin position="213"/>
        <end position="235"/>
    </location>
</feature>
<feature type="transmembrane region" description="Helical" evidence="5">
    <location>
        <begin position="188"/>
        <end position="207"/>
    </location>
</feature>
<dbReference type="PROSITE" id="PS50850">
    <property type="entry name" value="MFS"/>
    <property type="match status" value="1"/>
</dbReference>
<gene>
    <name evidence="7" type="ORF">ILUMI_19911</name>
</gene>
<evidence type="ECO:0000313" key="7">
    <source>
        <dbReference type="EMBL" id="KAF2886262.1"/>
    </source>
</evidence>
<feature type="transmembrane region" description="Helical" evidence="5">
    <location>
        <begin position="39"/>
        <end position="62"/>
    </location>
</feature>
<feature type="transmembrane region" description="Helical" evidence="5">
    <location>
        <begin position="272"/>
        <end position="293"/>
    </location>
</feature>
<dbReference type="Proteomes" id="UP000801492">
    <property type="component" value="Unassembled WGS sequence"/>
</dbReference>
<comment type="caution">
    <text evidence="7">The sequence shown here is derived from an EMBL/GenBank/DDBJ whole genome shotgun (WGS) entry which is preliminary data.</text>
</comment>
<dbReference type="GO" id="GO:0022857">
    <property type="term" value="F:transmembrane transporter activity"/>
    <property type="evidence" value="ECO:0007669"/>
    <property type="project" value="InterPro"/>
</dbReference>
<dbReference type="Gene3D" id="1.20.1250.20">
    <property type="entry name" value="MFS general substrate transporter like domains"/>
    <property type="match status" value="1"/>
</dbReference>
<dbReference type="OrthoDB" id="5296287at2759"/>
<keyword evidence="3 5" id="KW-1133">Transmembrane helix</keyword>
<evidence type="ECO:0000256" key="5">
    <source>
        <dbReference type="SAM" id="Phobius"/>
    </source>
</evidence>
<dbReference type="InterPro" id="IPR020846">
    <property type="entry name" value="MFS_dom"/>
</dbReference>
<evidence type="ECO:0000256" key="1">
    <source>
        <dbReference type="ARBA" id="ARBA00004141"/>
    </source>
</evidence>
<dbReference type="InterPro" id="IPR005828">
    <property type="entry name" value="MFS_sugar_transport-like"/>
</dbReference>
<protein>
    <recommendedName>
        <fullName evidence="6">Major facilitator superfamily (MFS) profile domain-containing protein</fullName>
    </recommendedName>
</protein>
<evidence type="ECO:0000313" key="8">
    <source>
        <dbReference type="Proteomes" id="UP000801492"/>
    </source>
</evidence>
<dbReference type="GO" id="GO:0016020">
    <property type="term" value="C:membrane"/>
    <property type="evidence" value="ECO:0007669"/>
    <property type="project" value="UniProtKB-SubCell"/>
</dbReference>
<dbReference type="AlphaFoldDB" id="A0A8K0CJ78"/>
<evidence type="ECO:0000256" key="2">
    <source>
        <dbReference type="ARBA" id="ARBA00022692"/>
    </source>
</evidence>
<evidence type="ECO:0000259" key="6">
    <source>
        <dbReference type="PROSITE" id="PS50850"/>
    </source>
</evidence>
<evidence type="ECO:0000256" key="3">
    <source>
        <dbReference type="ARBA" id="ARBA00022989"/>
    </source>
</evidence>
<keyword evidence="2 5" id="KW-0812">Transmembrane</keyword>
<evidence type="ECO:0000256" key="4">
    <source>
        <dbReference type="ARBA" id="ARBA00023136"/>
    </source>
</evidence>
<feature type="non-terminal residue" evidence="7">
    <location>
        <position position="364"/>
    </location>
</feature>
<proteinExistence type="predicted"/>
<dbReference type="SUPFAM" id="SSF103473">
    <property type="entry name" value="MFS general substrate transporter"/>
    <property type="match status" value="1"/>
</dbReference>
<dbReference type="EMBL" id="VTPC01088198">
    <property type="protein sequence ID" value="KAF2886262.1"/>
    <property type="molecule type" value="Genomic_DNA"/>
</dbReference>
<keyword evidence="8" id="KW-1185">Reference proteome</keyword>
<name>A0A8K0CJ78_IGNLU</name>
<dbReference type="Pfam" id="PF00083">
    <property type="entry name" value="Sugar_tr"/>
    <property type="match status" value="1"/>
</dbReference>
<sequence>MVSVEEIFKMKDTKKADLTFDDVLDLVGNDGPFQKRFNIVFNFFLVMCATMPYFNLVIALSIPDHWCNVPGRESTNYTIDEWKTLTIPKESSNGQYSFSKCAMFNISGVLDLNETFPTQMTNNSQVIDCQYGWEYNRTWYKKTVVTQEDWVCQKELYVTNIFALCRIGELVGSFVVGQLGDTIGRKPVFLITLLALSVGKFASIFTAHIFPLFVAAAVIGSLTATAVYSSPLIIAMEMSKDADRSHIAMLQCLSWTIGLAAMPFIMWAIGDWVYFMILTTLPCTLFLFLYGYMIESPRWLISKGKTARCIKELEKIAKANNTRLPEDAILSLADLAKDTEKVYGVMSLFSHWRLAKNTICVVMC</sequence>
<feature type="transmembrane region" description="Helical" evidence="5">
    <location>
        <begin position="247"/>
        <end position="266"/>
    </location>
</feature>
<keyword evidence="4 5" id="KW-0472">Membrane</keyword>
<dbReference type="InterPro" id="IPR036259">
    <property type="entry name" value="MFS_trans_sf"/>
</dbReference>
<dbReference type="PANTHER" id="PTHR24064">
    <property type="entry name" value="SOLUTE CARRIER FAMILY 22 MEMBER"/>
    <property type="match status" value="1"/>
</dbReference>
<comment type="subcellular location">
    <subcellularLocation>
        <location evidence="1">Membrane</location>
        <topology evidence="1">Multi-pass membrane protein</topology>
    </subcellularLocation>
</comment>